<evidence type="ECO:0000313" key="8">
    <source>
        <dbReference type="Proteomes" id="UP000230108"/>
    </source>
</evidence>
<keyword evidence="3" id="KW-0963">Cytoplasm</keyword>
<proteinExistence type="inferred from homology"/>
<keyword evidence="3 4" id="KW-0346">Stress response</keyword>
<dbReference type="PANTHER" id="PTHR21237:SF23">
    <property type="entry name" value="GRPE PROTEIN HOMOLOG, MITOCHONDRIAL"/>
    <property type="match status" value="1"/>
</dbReference>
<evidence type="ECO:0000256" key="1">
    <source>
        <dbReference type="ARBA" id="ARBA00009054"/>
    </source>
</evidence>
<dbReference type="PROSITE" id="PS01071">
    <property type="entry name" value="GRPE"/>
    <property type="match status" value="1"/>
</dbReference>
<dbReference type="GO" id="GO:0051082">
    <property type="term" value="F:unfolded protein binding"/>
    <property type="evidence" value="ECO:0007669"/>
    <property type="project" value="TreeGrafter"/>
</dbReference>
<comment type="caution">
    <text evidence="7">The sequence shown here is derived from an EMBL/GenBank/DDBJ whole genome shotgun (WGS) entry which is preliminary data.</text>
</comment>
<reference evidence="8" key="1">
    <citation type="submission" date="2017-09" db="EMBL/GenBank/DDBJ databases">
        <title>Depth-based differentiation of microbial function through sediment-hosted aquifers and enrichment of novel symbionts in the deep terrestrial subsurface.</title>
        <authorList>
            <person name="Probst A.J."/>
            <person name="Ladd B."/>
            <person name="Jarett J.K."/>
            <person name="Geller-Mcgrath D.E."/>
            <person name="Sieber C.M.K."/>
            <person name="Emerson J.B."/>
            <person name="Anantharaman K."/>
            <person name="Thomas B.C."/>
            <person name="Malmstrom R."/>
            <person name="Stieglmeier M."/>
            <person name="Klingl A."/>
            <person name="Woyke T."/>
            <person name="Ryan C.M."/>
            <person name="Banfield J.F."/>
        </authorList>
    </citation>
    <scope>NUCLEOTIDE SEQUENCE [LARGE SCALE GENOMIC DNA]</scope>
</reference>
<dbReference type="AlphaFoldDB" id="A0A2M7QDX5"/>
<dbReference type="GO" id="GO:0000774">
    <property type="term" value="F:adenyl-nucleotide exchange factor activity"/>
    <property type="evidence" value="ECO:0007669"/>
    <property type="project" value="InterPro"/>
</dbReference>
<dbReference type="Proteomes" id="UP000230108">
    <property type="component" value="Unassembled WGS sequence"/>
</dbReference>
<gene>
    <name evidence="3 7" type="primary">grpE</name>
    <name evidence="7" type="ORF">COY90_00710</name>
</gene>
<evidence type="ECO:0000256" key="4">
    <source>
        <dbReference type="RuleBase" id="RU000639"/>
    </source>
</evidence>
<dbReference type="PANTHER" id="PTHR21237">
    <property type="entry name" value="GRPE PROTEIN"/>
    <property type="match status" value="1"/>
</dbReference>
<dbReference type="InterPro" id="IPR009012">
    <property type="entry name" value="GrpE_head"/>
</dbReference>
<protein>
    <recommendedName>
        <fullName evidence="3 4">Protein GrpE</fullName>
    </recommendedName>
    <alternativeName>
        <fullName evidence="3">HSP-70 cofactor</fullName>
    </alternativeName>
</protein>
<dbReference type="GO" id="GO:0005737">
    <property type="term" value="C:cytoplasm"/>
    <property type="evidence" value="ECO:0007669"/>
    <property type="project" value="UniProtKB-SubCell"/>
</dbReference>
<dbReference type="PRINTS" id="PR00773">
    <property type="entry name" value="GRPEPROTEIN"/>
</dbReference>
<feature type="coiled-coil region" evidence="6">
    <location>
        <begin position="7"/>
        <end position="41"/>
    </location>
</feature>
<dbReference type="Gene3D" id="3.90.20.20">
    <property type="match status" value="1"/>
</dbReference>
<keyword evidence="2 3" id="KW-0143">Chaperone</keyword>
<dbReference type="HAMAP" id="MF_01151">
    <property type="entry name" value="GrpE"/>
    <property type="match status" value="1"/>
</dbReference>
<evidence type="ECO:0000256" key="3">
    <source>
        <dbReference type="HAMAP-Rule" id="MF_01151"/>
    </source>
</evidence>
<name>A0A2M7QDX5_9BACT</name>
<evidence type="ECO:0000313" key="7">
    <source>
        <dbReference type="EMBL" id="PIY69425.1"/>
    </source>
</evidence>
<comment type="similarity">
    <text evidence="1 3 5">Belongs to the GrpE family.</text>
</comment>
<keyword evidence="6" id="KW-0175">Coiled coil</keyword>
<sequence length="171" mass="19977">MSQVQKNPNIEAELKKSLEEIVLLKKELEIKEQSVQEYKIKYLRALADYQNFEKRVFIQREELVKNANMQLMMKLVSFLDNLDKAELFVKDENLKMIKNSFMKLLEDEGLHELDVTQKAYDPYTAEVVDMVEGEKDGIVVKVLRKGYNLNGKIVRPAHVTVSKKTDKIKEK</sequence>
<dbReference type="InterPro" id="IPR000740">
    <property type="entry name" value="GrpE"/>
</dbReference>
<comment type="subcellular location">
    <subcellularLocation>
        <location evidence="3">Cytoplasm</location>
    </subcellularLocation>
</comment>
<dbReference type="GO" id="GO:0042803">
    <property type="term" value="F:protein homodimerization activity"/>
    <property type="evidence" value="ECO:0007669"/>
    <property type="project" value="InterPro"/>
</dbReference>
<dbReference type="Gene3D" id="2.30.22.10">
    <property type="entry name" value="Head domain of nucleotide exchange factor GrpE"/>
    <property type="match status" value="1"/>
</dbReference>
<dbReference type="EMBL" id="PFLF01000020">
    <property type="protein sequence ID" value="PIY69425.1"/>
    <property type="molecule type" value="Genomic_DNA"/>
</dbReference>
<comment type="subunit">
    <text evidence="3">Homodimer.</text>
</comment>
<comment type="function">
    <text evidence="3 4">Participates actively in the response to hyperosmotic and heat shock by preventing the aggregation of stress-denatured proteins, in association with DnaK and GrpE. It is the nucleotide exchange factor for DnaK and may function as a thermosensor. Unfolded proteins bind initially to DnaJ; upon interaction with the DnaJ-bound protein, DnaK hydrolyzes its bound ATP, resulting in the formation of a stable complex. GrpE releases ADP from DnaK; ATP binding to DnaK triggers the release of the substrate protein, thus completing the reaction cycle. Several rounds of ATP-dependent interactions between DnaJ, DnaK and GrpE are required for fully efficient folding.</text>
</comment>
<organism evidence="7 8">
    <name type="scientific">Candidatus Roizmanbacteria bacterium CG_4_10_14_0_8_um_filter_39_9</name>
    <dbReference type="NCBI Taxonomy" id="1974829"/>
    <lineage>
        <taxon>Bacteria</taxon>
        <taxon>Candidatus Roizmaniibacteriota</taxon>
    </lineage>
</organism>
<dbReference type="GO" id="GO:0006457">
    <property type="term" value="P:protein folding"/>
    <property type="evidence" value="ECO:0007669"/>
    <property type="project" value="InterPro"/>
</dbReference>
<dbReference type="GO" id="GO:0051087">
    <property type="term" value="F:protein-folding chaperone binding"/>
    <property type="evidence" value="ECO:0007669"/>
    <property type="project" value="InterPro"/>
</dbReference>
<evidence type="ECO:0000256" key="2">
    <source>
        <dbReference type="ARBA" id="ARBA00023186"/>
    </source>
</evidence>
<evidence type="ECO:0000256" key="5">
    <source>
        <dbReference type="RuleBase" id="RU004478"/>
    </source>
</evidence>
<dbReference type="InterPro" id="IPR013805">
    <property type="entry name" value="GrpE_CC"/>
</dbReference>
<dbReference type="Pfam" id="PF01025">
    <property type="entry name" value="GrpE"/>
    <property type="match status" value="1"/>
</dbReference>
<dbReference type="SUPFAM" id="SSF58014">
    <property type="entry name" value="Coiled-coil domain of nucleotide exchange factor GrpE"/>
    <property type="match status" value="1"/>
</dbReference>
<dbReference type="SUPFAM" id="SSF51064">
    <property type="entry name" value="Head domain of nucleotide exchange factor GrpE"/>
    <property type="match status" value="1"/>
</dbReference>
<evidence type="ECO:0000256" key="6">
    <source>
        <dbReference type="SAM" id="Coils"/>
    </source>
</evidence>
<accession>A0A2M7QDX5</accession>